<protein>
    <submittedName>
        <fullName evidence="1">Uncharacterized protein</fullName>
    </submittedName>
</protein>
<dbReference type="AlphaFoldDB" id="A0A9W5TU56"/>
<reference evidence="1" key="1">
    <citation type="journal article" date="2014" name="Int. J. Syst. Evol. Microbiol.">
        <title>Complete genome sequence of Corynebacterium casei LMG S-19264T (=DSM 44701T), isolated from a smear-ripened cheese.</title>
        <authorList>
            <consortium name="US DOE Joint Genome Institute (JGI-PGF)"/>
            <person name="Walter F."/>
            <person name="Albersmeier A."/>
            <person name="Kalinowski J."/>
            <person name="Ruckert C."/>
        </authorList>
    </citation>
    <scope>NUCLEOTIDE SEQUENCE</scope>
    <source>
        <strain evidence="1">CGMCC 1.15454</strain>
    </source>
</reference>
<gene>
    <name evidence="1" type="ORF">GCM10011409_04090</name>
</gene>
<accession>A0A9W5TU56</accession>
<name>A0A9W5TU56_9BACI</name>
<proteinExistence type="predicted"/>
<sequence>MRTGRLDAAKEILDIQWDGIAENEYWITIPEEFNITLVQRMNMLLMFLCTGRYNNTRMGKRLR</sequence>
<comment type="caution">
    <text evidence="1">The sequence shown here is derived from an EMBL/GenBank/DDBJ whole genome shotgun (WGS) entry which is preliminary data.</text>
</comment>
<dbReference type="EMBL" id="BMJD01000002">
    <property type="protein sequence ID" value="GGB29934.1"/>
    <property type="molecule type" value="Genomic_DNA"/>
</dbReference>
<evidence type="ECO:0000313" key="1">
    <source>
        <dbReference type="EMBL" id="GGB29934.1"/>
    </source>
</evidence>
<keyword evidence="2" id="KW-1185">Reference proteome</keyword>
<reference evidence="1" key="2">
    <citation type="submission" date="2020-09" db="EMBL/GenBank/DDBJ databases">
        <authorList>
            <person name="Sun Q."/>
            <person name="Zhou Y."/>
        </authorList>
    </citation>
    <scope>NUCLEOTIDE SEQUENCE</scope>
    <source>
        <strain evidence="1">CGMCC 1.15454</strain>
    </source>
</reference>
<dbReference type="Proteomes" id="UP000621492">
    <property type="component" value="Unassembled WGS sequence"/>
</dbReference>
<dbReference type="RefSeq" id="WP_140392716.1">
    <property type="nucleotide sequence ID" value="NZ_BMJD01000002.1"/>
</dbReference>
<evidence type="ECO:0000313" key="2">
    <source>
        <dbReference type="Proteomes" id="UP000621492"/>
    </source>
</evidence>
<organism evidence="1 2">
    <name type="scientific">Lentibacillus populi</name>
    <dbReference type="NCBI Taxonomy" id="1827502"/>
    <lineage>
        <taxon>Bacteria</taxon>
        <taxon>Bacillati</taxon>
        <taxon>Bacillota</taxon>
        <taxon>Bacilli</taxon>
        <taxon>Bacillales</taxon>
        <taxon>Bacillaceae</taxon>
        <taxon>Lentibacillus</taxon>
    </lineage>
</organism>